<dbReference type="AlphaFoldDB" id="A0A9D5A4F2"/>
<accession>A0A9D5A4F2</accession>
<dbReference type="Gramene" id="Psat06G0088000-T1">
    <property type="protein sequence ID" value="KAI5393953.1"/>
    <property type="gene ID" value="KIW84_060880"/>
</dbReference>
<name>A0A9D5A4F2_PEA</name>
<organism evidence="1 2">
    <name type="scientific">Pisum sativum</name>
    <name type="common">Garden pea</name>
    <name type="synonym">Lathyrus oleraceus</name>
    <dbReference type="NCBI Taxonomy" id="3888"/>
    <lineage>
        <taxon>Eukaryota</taxon>
        <taxon>Viridiplantae</taxon>
        <taxon>Streptophyta</taxon>
        <taxon>Embryophyta</taxon>
        <taxon>Tracheophyta</taxon>
        <taxon>Spermatophyta</taxon>
        <taxon>Magnoliopsida</taxon>
        <taxon>eudicotyledons</taxon>
        <taxon>Gunneridae</taxon>
        <taxon>Pentapetalae</taxon>
        <taxon>rosids</taxon>
        <taxon>fabids</taxon>
        <taxon>Fabales</taxon>
        <taxon>Fabaceae</taxon>
        <taxon>Papilionoideae</taxon>
        <taxon>50 kb inversion clade</taxon>
        <taxon>NPAAA clade</taxon>
        <taxon>Hologalegina</taxon>
        <taxon>IRL clade</taxon>
        <taxon>Fabeae</taxon>
        <taxon>Lathyrus</taxon>
    </lineage>
</organism>
<sequence length="121" mass="14060">MSFGRKILAVFSSRLQQALQHELIILELLFCAFPYQQCNNIKAFKVLYRKFSTINVHVAGHVWQLKQIQPTCNDNAIPIDEDTKEPSLSVNKFEPVCNEEEREFAKSKEQSWFSGYDKCNT</sequence>
<proteinExistence type="predicted"/>
<protein>
    <submittedName>
        <fullName evidence="1">Uncharacterized protein</fullName>
    </submittedName>
</protein>
<evidence type="ECO:0000313" key="2">
    <source>
        <dbReference type="Proteomes" id="UP001058974"/>
    </source>
</evidence>
<reference evidence="1 2" key="1">
    <citation type="journal article" date="2022" name="Nat. Genet.">
        <title>Improved pea reference genome and pan-genome highlight genomic features and evolutionary characteristics.</title>
        <authorList>
            <person name="Yang T."/>
            <person name="Liu R."/>
            <person name="Luo Y."/>
            <person name="Hu S."/>
            <person name="Wang D."/>
            <person name="Wang C."/>
            <person name="Pandey M.K."/>
            <person name="Ge S."/>
            <person name="Xu Q."/>
            <person name="Li N."/>
            <person name="Li G."/>
            <person name="Huang Y."/>
            <person name="Saxena R.K."/>
            <person name="Ji Y."/>
            <person name="Li M."/>
            <person name="Yan X."/>
            <person name="He Y."/>
            <person name="Liu Y."/>
            <person name="Wang X."/>
            <person name="Xiang C."/>
            <person name="Varshney R.K."/>
            <person name="Ding H."/>
            <person name="Gao S."/>
            <person name="Zong X."/>
        </authorList>
    </citation>
    <scope>NUCLEOTIDE SEQUENCE [LARGE SCALE GENOMIC DNA]</scope>
    <source>
        <strain evidence="1 2">cv. Zhongwan 6</strain>
    </source>
</reference>
<gene>
    <name evidence="1" type="ORF">KIW84_060880</name>
</gene>
<dbReference type="Proteomes" id="UP001058974">
    <property type="component" value="Chromosome 6"/>
</dbReference>
<keyword evidence="2" id="KW-1185">Reference proteome</keyword>
<comment type="caution">
    <text evidence="1">The sequence shown here is derived from an EMBL/GenBank/DDBJ whole genome shotgun (WGS) entry which is preliminary data.</text>
</comment>
<dbReference type="EMBL" id="JAMSHJ010000006">
    <property type="protein sequence ID" value="KAI5393953.1"/>
    <property type="molecule type" value="Genomic_DNA"/>
</dbReference>
<evidence type="ECO:0000313" key="1">
    <source>
        <dbReference type="EMBL" id="KAI5393953.1"/>
    </source>
</evidence>